<dbReference type="GO" id="GO:0016020">
    <property type="term" value="C:membrane"/>
    <property type="evidence" value="ECO:0007669"/>
    <property type="project" value="UniProtKB-SubCell"/>
</dbReference>
<keyword evidence="5 6" id="KW-0472">Membrane</keyword>
<dbReference type="InterPro" id="IPR001182">
    <property type="entry name" value="FtsW/RodA"/>
</dbReference>
<dbReference type="InterPro" id="IPR047928">
    <property type="entry name" value="Perm_prefix_1"/>
</dbReference>
<feature type="transmembrane region" description="Helical" evidence="6">
    <location>
        <begin position="335"/>
        <end position="354"/>
    </location>
</feature>
<feature type="transmembrane region" description="Helical" evidence="6">
    <location>
        <begin position="428"/>
        <end position="448"/>
    </location>
</feature>
<sequence length="532" mass="59403">MGVLVVQGFKKIWSRWKAWLSAETLSEKDLMREEMADRFSSYLAECRKAWKAAGMTVAEQKEAEETEISLILEKMESEEKAEETQLLSSSEMQNYVDTVCDQIRWKQTRKAVAEELTDHLLLQKEAFLAEGLSEEAAEKRTVEEMGDGIAVGMALDRTHRPKPQWQMVLVAAVLLSMGLFCRLTIDEVSFGVDMAVPVLLAAALFGAAYFLDFTLLARKAKWVILLFLAMLILLVPFVEKSGGESVFFFFDYAYALTGIALLAPLPFLSVLFFMRGRKERGYWLCWLAMAVLAALLFSFGKISMVLIFSISAYGAFVVAVGADWFSMGKQKGKRLLALTTGAGIGVGTLAMFGIPAMRFRLSFAVARMAGGEFEGGYFRYLVENIWENCRWLGRGTLPQNEMAMSVRLVLSQRQDLFSNDILLSRLGFAYGKLAVALVLAVFALFFLLSFQQIRKQRSAFGQMTALSIWLVLLMQTVFFTAYNLGFMLVAPYALPLVSYGNTVLCINALLIGLLCSVFRRGEGVRDKDLAAA</sequence>
<dbReference type="GO" id="GO:0051301">
    <property type="term" value="P:cell division"/>
    <property type="evidence" value="ECO:0007669"/>
    <property type="project" value="UniProtKB-KW"/>
</dbReference>
<dbReference type="AlphaFoldDB" id="A0A1M6KEX2"/>
<keyword evidence="7" id="KW-0131">Cell cycle</keyword>
<evidence type="ECO:0000313" key="8">
    <source>
        <dbReference type="Proteomes" id="UP000183975"/>
    </source>
</evidence>
<keyword evidence="4 6" id="KW-1133">Transmembrane helix</keyword>
<feature type="transmembrane region" description="Helical" evidence="6">
    <location>
        <begin position="222"/>
        <end position="238"/>
    </location>
</feature>
<accession>A0A1M6KEX2</accession>
<evidence type="ECO:0000256" key="4">
    <source>
        <dbReference type="ARBA" id="ARBA00022989"/>
    </source>
</evidence>
<gene>
    <name evidence="7" type="ORF">SAMN02745138_00141</name>
</gene>
<comment type="subcellular location">
    <subcellularLocation>
        <location evidence="1">Membrane</location>
        <topology evidence="1">Multi-pass membrane protein</topology>
    </subcellularLocation>
</comment>
<reference evidence="7 8" key="1">
    <citation type="submission" date="2016-11" db="EMBL/GenBank/DDBJ databases">
        <authorList>
            <person name="Jaros S."/>
            <person name="Januszkiewicz K."/>
            <person name="Wedrychowicz H."/>
        </authorList>
    </citation>
    <scope>NUCLEOTIDE SEQUENCE [LARGE SCALE GENOMIC DNA]</scope>
    <source>
        <strain evidence="7 8">DSM 14214</strain>
    </source>
</reference>
<feature type="transmembrane region" description="Helical" evidence="6">
    <location>
        <begin position="468"/>
        <end position="490"/>
    </location>
</feature>
<feature type="transmembrane region" description="Helical" evidence="6">
    <location>
        <begin position="496"/>
        <end position="518"/>
    </location>
</feature>
<organism evidence="7 8">
    <name type="scientific">Anaerotignum lactatifermentans DSM 14214</name>
    <dbReference type="NCBI Taxonomy" id="1121323"/>
    <lineage>
        <taxon>Bacteria</taxon>
        <taxon>Bacillati</taxon>
        <taxon>Bacillota</taxon>
        <taxon>Clostridia</taxon>
        <taxon>Lachnospirales</taxon>
        <taxon>Anaerotignaceae</taxon>
        <taxon>Anaerotignum</taxon>
    </lineage>
</organism>
<evidence type="ECO:0000256" key="3">
    <source>
        <dbReference type="ARBA" id="ARBA00022960"/>
    </source>
</evidence>
<feature type="transmembrane region" description="Helical" evidence="6">
    <location>
        <begin position="253"/>
        <end position="274"/>
    </location>
</feature>
<evidence type="ECO:0000256" key="5">
    <source>
        <dbReference type="ARBA" id="ARBA00023136"/>
    </source>
</evidence>
<evidence type="ECO:0000256" key="6">
    <source>
        <dbReference type="SAM" id="Phobius"/>
    </source>
</evidence>
<evidence type="ECO:0000256" key="2">
    <source>
        <dbReference type="ARBA" id="ARBA00022692"/>
    </source>
</evidence>
<evidence type="ECO:0000313" key="7">
    <source>
        <dbReference type="EMBL" id="SHJ57407.1"/>
    </source>
</evidence>
<keyword evidence="2 6" id="KW-0812">Transmembrane</keyword>
<feature type="transmembrane region" description="Helical" evidence="6">
    <location>
        <begin position="167"/>
        <end position="185"/>
    </location>
</feature>
<keyword evidence="7" id="KW-0132">Cell division</keyword>
<feature type="transmembrane region" description="Helical" evidence="6">
    <location>
        <begin position="305"/>
        <end position="326"/>
    </location>
</feature>
<feature type="transmembrane region" description="Helical" evidence="6">
    <location>
        <begin position="191"/>
        <end position="210"/>
    </location>
</feature>
<protein>
    <submittedName>
        <fullName evidence="7">Cell division protein FtsW, lipid II flippase</fullName>
    </submittedName>
</protein>
<evidence type="ECO:0000256" key="1">
    <source>
        <dbReference type="ARBA" id="ARBA00004141"/>
    </source>
</evidence>
<dbReference type="Pfam" id="PF01098">
    <property type="entry name" value="FTSW_RODA_SPOVE"/>
    <property type="match status" value="1"/>
</dbReference>
<dbReference type="EMBL" id="FRAH01000003">
    <property type="protein sequence ID" value="SHJ57407.1"/>
    <property type="molecule type" value="Genomic_DNA"/>
</dbReference>
<keyword evidence="8" id="KW-1185">Reference proteome</keyword>
<feature type="transmembrane region" description="Helical" evidence="6">
    <location>
        <begin position="281"/>
        <end position="299"/>
    </location>
</feature>
<dbReference type="GO" id="GO:0008360">
    <property type="term" value="P:regulation of cell shape"/>
    <property type="evidence" value="ECO:0007669"/>
    <property type="project" value="UniProtKB-KW"/>
</dbReference>
<dbReference type="NCBIfam" id="NF038403">
    <property type="entry name" value="perm_prefix_1"/>
    <property type="match status" value="1"/>
</dbReference>
<keyword evidence="3" id="KW-0133">Cell shape</keyword>
<proteinExistence type="predicted"/>
<dbReference type="Proteomes" id="UP000183975">
    <property type="component" value="Unassembled WGS sequence"/>
</dbReference>
<name>A0A1M6KEX2_9FIRM</name>